<dbReference type="InterPro" id="IPR031100">
    <property type="entry name" value="LOG_fam"/>
</dbReference>
<organism evidence="3 4">
    <name type="scientific">Ligilactobacillus pobuzihii</name>
    <dbReference type="NCBI Taxonomy" id="449659"/>
    <lineage>
        <taxon>Bacteria</taxon>
        <taxon>Bacillati</taxon>
        <taxon>Bacillota</taxon>
        <taxon>Bacilli</taxon>
        <taxon>Lactobacillales</taxon>
        <taxon>Lactobacillaceae</taxon>
        <taxon>Ligilactobacillus</taxon>
    </lineage>
</organism>
<keyword evidence="2" id="KW-0203">Cytokinin biosynthesis</keyword>
<dbReference type="Pfam" id="PF03641">
    <property type="entry name" value="Lysine_decarbox"/>
    <property type="match status" value="1"/>
</dbReference>
<keyword evidence="4" id="KW-1185">Reference proteome</keyword>
<sequence>MQKIAVYCGASMGNEKAYQEATMQLGNYLVEHDYELVYGGGGLGLMGLLAEQVLDNGGQVHGIMPHKLVEREVAFDKLTDLTVVDNMAQRKQMMLDLSDGCIALPGGPGTLEEIIEAFSWARIGENNNPCIFYNVKGYYDPLKIMFDQMTEKGFLTSEDHQKLLFSDSLDEIFNFMTDYVPPKIRTYNTANETKF</sequence>
<dbReference type="Proteomes" id="UP000051886">
    <property type="component" value="Unassembled WGS sequence"/>
</dbReference>
<keyword evidence="2" id="KW-0378">Hydrolase</keyword>
<evidence type="ECO:0000313" key="4">
    <source>
        <dbReference type="Proteomes" id="UP000051886"/>
    </source>
</evidence>
<dbReference type="SUPFAM" id="SSF102405">
    <property type="entry name" value="MCP/YpsA-like"/>
    <property type="match status" value="1"/>
</dbReference>
<dbReference type="RefSeq" id="WP_017867476.1">
    <property type="nucleotide sequence ID" value="NZ_BJYB01000017.1"/>
</dbReference>
<dbReference type="GO" id="GO:0009691">
    <property type="term" value="P:cytokinin biosynthetic process"/>
    <property type="evidence" value="ECO:0007669"/>
    <property type="project" value="UniProtKB-UniRule"/>
</dbReference>
<dbReference type="EC" id="3.2.2.n1" evidence="2"/>
<evidence type="ECO:0000256" key="2">
    <source>
        <dbReference type="RuleBase" id="RU363015"/>
    </source>
</evidence>
<reference evidence="3 4" key="1">
    <citation type="journal article" date="2015" name="Genome Announc.">
        <title>Expanding the biotechnology potential of lactobacilli through comparative genomics of 213 strains and associated genera.</title>
        <authorList>
            <person name="Sun Z."/>
            <person name="Harris H.M."/>
            <person name="McCann A."/>
            <person name="Guo C."/>
            <person name="Argimon S."/>
            <person name="Zhang W."/>
            <person name="Yang X."/>
            <person name="Jeffery I.B."/>
            <person name="Cooney J.C."/>
            <person name="Kagawa T.F."/>
            <person name="Liu W."/>
            <person name="Song Y."/>
            <person name="Salvetti E."/>
            <person name="Wrobel A."/>
            <person name="Rasinkangas P."/>
            <person name="Parkhill J."/>
            <person name="Rea M.C."/>
            <person name="O'Sullivan O."/>
            <person name="Ritari J."/>
            <person name="Douillard F.P."/>
            <person name="Paul Ross R."/>
            <person name="Yang R."/>
            <person name="Briner A.E."/>
            <person name="Felis G.E."/>
            <person name="de Vos W.M."/>
            <person name="Barrangou R."/>
            <person name="Klaenhammer T.R."/>
            <person name="Caufield P.W."/>
            <person name="Cui Y."/>
            <person name="Zhang H."/>
            <person name="O'Toole P.W."/>
        </authorList>
    </citation>
    <scope>NUCLEOTIDE SEQUENCE [LARGE SCALE GENOMIC DNA]</scope>
    <source>
        <strain evidence="3 4">NBRC 103219</strain>
    </source>
</reference>
<dbReference type="PANTHER" id="PTHR31223:SF70">
    <property type="entry name" value="LOG FAMILY PROTEIN YJL055W"/>
    <property type="match status" value="1"/>
</dbReference>
<comment type="caution">
    <text evidence="3">The sequence shown here is derived from an EMBL/GenBank/DDBJ whole genome shotgun (WGS) entry which is preliminary data.</text>
</comment>
<dbReference type="NCBIfam" id="TIGR00730">
    <property type="entry name" value="Rossman fold protein, TIGR00730 family"/>
    <property type="match status" value="1"/>
</dbReference>
<gene>
    <name evidence="3" type="ORF">IV66_GL001324</name>
</gene>
<dbReference type="GO" id="GO:0016799">
    <property type="term" value="F:hydrolase activity, hydrolyzing N-glycosyl compounds"/>
    <property type="evidence" value="ECO:0007669"/>
    <property type="project" value="TreeGrafter"/>
</dbReference>
<dbReference type="EMBL" id="JQCN01000018">
    <property type="protein sequence ID" value="KRO00650.1"/>
    <property type="molecule type" value="Genomic_DNA"/>
</dbReference>
<dbReference type="OrthoDB" id="9801098at2"/>
<evidence type="ECO:0000256" key="1">
    <source>
        <dbReference type="ARBA" id="ARBA00006763"/>
    </source>
</evidence>
<proteinExistence type="inferred from homology"/>
<dbReference type="Gene3D" id="3.40.50.450">
    <property type="match status" value="1"/>
</dbReference>
<dbReference type="PANTHER" id="PTHR31223">
    <property type="entry name" value="LOG FAMILY PROTEIN YJL055W"/>
    <property type="match status" value="1"/>
</dbReference>
<dbReference type="GO" id="GO:0005829">
    <property type="term" value="C:cytosol"/>
    <property type="evidence" value="ECO:0007669"/>
    <property type="project" value="TreeGrafter"/>
</dbReference>
<dbReference type="InterPro" id="IPR005269">
    <property type="entry name" value="LOG"/>
</dbReference>
<comment type="similarity">
    <text evidence="1 2">Belongs to the LOG family.</text>
</comment>
<dbReference type="AlphaFoldDB" id="A0A0R2LQK6"/>
<evidence type="ECO:0000313" key="3">
    <source>
        <dbReference type="EMBL" id="KRO00650.1"/>
    </source>
</evidence>
<dbReference type="PATRIC" id="fig|449659.4.peg.1342"/>
<accession>A0A0R2LQK6</accession>
<protein>
    <recommendedName>
        <fullName evidence="2">Cytokinin riboside 5'-monophosphate phosphoribohydrolase</fullName>
        <ecNumber evidence="2">3.2.2.n1</ecNumber>
    </recommendedName>
</protein>
<dbReference type="STRING" id="449659.IV66_GL001324"/>
<name>A0A0R2LQK6_9LACO</name>